<dbReference type="Pfam" id="PF08477">
    <property type="entry name" value="Roc"/>
    <property type="match status" value="1"/>
</dbReference>
<sequence>MEQLEAIRKIEEVIGVKAVEVPIEEETLLTEGCFFYSLNDRKHINKIIISPPRFKNFVSPIDYIDDFSESLQSLTLYHCKIEKLDSIQSFIRLQTLKLPANSIKDLTPLQSLKKIKTLDLSYNSISDLTPLRYLHQIQDLNLFNNLIKDLTPIQYLEQIQKLDLGSNYIEDLTPIQNLKQVQKLHLISNSIQELEPLQNLKLIQKLFLSHNNINDLTPIQNLNNIKVLDLKNNSIEDLTVIQNLQQIQVLDLSDNSIKEFDFSLFNVGLPISFDGWGETICLRDNPIESPPIEIIKQGKEACLRWLEANKKKLDEVKIILIGDPKAGKTSLLRRLNHNEFDENEAQTDGINIEGIKFGDCNCFAGQKNLHGLTGYFWDFGGQEIMNATHQFFLTKRSVYVLVIDARKDKDTASHIREWVRRIKTTGGNSSVIVVANQIDVHTGFGFENQHELQKEFPQIKYFLRVSCKTEEGLEELKEKLAELVPQAELFNTEIDERWIEIKDEFRKETTGEGEKKGYLNESIALEICSDKGLDDDIEQKEAIRFLHDLGIVLHFEAARLEDYFVLNPYWVTYGVYQILTSKKAGELKGLVPFSELKYIINKESDKATTYKVSNYKKIEYGPNERMFLIEILKKFKLCFELKGEEKLIIPELLETAEPKEKTSPIREAVDKIQFVYEYEHLPSSIFPHIMVSAHDSGYLREQWRSGCILENDGVQALLIKYNGRITITVTGERNRKRDFMAVIIALVDAVNNELSDKPEQMIPLPGTDDYAKYKVLLRREKKGKREYIWHEDEDDEKVFEISELLTGMPREDNLKKILNEVREIKSDVKDVKCSLDRQFDYLLALPGNQDIREILNEEVGRLNEKQTEDLCSTLFELLNGEFSTQRQELSEQLETIESGLHAKVKQTLEELNKSKDFQLKLKFGIPLGNLLGLNMEGEVDLLSVVDKIYKRKKNVLI</sequence>
<dbReference type="SUPFAM" id="SSF52058">
    <property type="entry name" value="L domain-like"/>
    <property type="match status" value="1"/>
</dbReference>
<keyword evidence="8" id="KW-0067">ATP-binding</keyword>
<keyword evidence="9" id="KW-0342">GTP-binding</keyword>
<keyword evidence="2" id="KW-0723">Serine/threonine-protein kinase</keyword>
<dbReference type="KEGG" id="fax:FUAX_34190"/>
<dbReference type="Pfam" id="PF12799">
    <property type="entry name" value="LRR_4"/>
    <property type="match status" value="1"/>
</dbReference>
<dbReference type="PANTHER" id="PTHR15454">
    <property type="entry name" value="NISCHARIN RELATED"/>
    <property type="match status" value="1"/>
</dbReference>
<keyword evidence="14" id="KW-1185">Reference proteome</keyword>
<keyword evidence="4" id="KW-0808">Transferase</keyword>
<dbReference type="SMART" id="SM00175">
    <property type="entry name" value="RAB"/>
    <property type="match status" value="1"/>
</dbReference>
<evidence type="ECO:0000256" key="9">
    <source>
        <dbReference type="ARBA" id="ARBA00023134"/>
    </source>
</evidence>
<dbReference type="InterPro" id="IPR032171">
    <property type="entry name" value="COR-A"/>
</dbReference>
<accession>A0AAU9CZX5</accession>
<keyword evidence="5" id="KW-0677">Repeat</keyword>
<dbReference type="Gene3D" id="3.30.310.200">
    <property type="match status" value="1"/>
</dbReference>
<dbReference type="Pfam" id="PF16095">
    <property type="entry name" value="COR-A"/>
    <property type="match status" value="1"/>
</dbReference>
<dbReference type="InterPro" id="IPR005225">
    <property type="entry name" value="Small_GTP-bd"/>
</dbReference>
<dbReference type="Gene3D" id="1.10.10.2200">
    <property type="match status" value="1"/>
</dbReference>
<dbReference type="RefSeq" id="WP_338392511.1">
    <property type="nucleotide sequence ID" value="NZ_AP025314.1"/>
</dbReference>
<evidence type="ECO:0000256" key="6">
    <source>
        <dbReference type="ARBA" id="ARBA00022741"/>
    </source>
</evidence>
<protein>
    <recommendedName>
        <fullName evidence="1">non-specific serine/threonine protein kinase</fullName>
        <ecNumber evidence="1">2.7.11.1</ecNumber>
    </recommendedName>
</protein>
<evidence type="ECO:0000259" key="12">
    <source>
        <dbReference type="PROSITE" id="PS51424"/>
    </source>
</evidence>
<keyword evidence="3" id="KW-0433">Leucine-rich repeat</keyword>
<evidence type="ECO:0000256" key="7">
    <source>
        <dbReference type="ARBA" id="ARBA00022777"/>
    </source>
</evidence>
<evidence type="ECO:0000313" key="14">
    <source>
        <dbReference type="Proteomes" id="UP001348817"/>
    </source>
</evidence>
<dbReference type="InterPro" id="IPR057263">
    <property type="entry name" value="COR-B"/>
</dbReference>
<gene>
    <name evidence="13" type="ORF">FUAX_34190</name>
</gene>
<keyword evidence="7" id="KW-0418">Kinase</keyword>
<dbReference type="AlphaFoldDB" id="A0AAU9CZX5"/>
<dbReference type="PROSITE" id="PS51417">
    <property type="entry name" value="ARF"/>
    <property type="match status" value="1"/>
</dbReference>
<name>A0AAU9CZX5_9BACT</name>
<comment type="catalytic activity">
    <reaction evidence="10">
        <text>L-threonyl-[protein] + ATP = O-phospho-L-threonyl-[protein] + ADP + H(+)</text>
        <dbReference type="Rhea" id="RHEA:46608"/>
        <dbReference type="Rhea" id="RHEA-COMP:11060"/>
        <dbReference type="Rhea" id="RHEA-COMP:11605"/>
        <dbReference type="ChEBI" id="CHEBI:15378"/>
        <dbReference type="ChEBI" id="CHEBI:30013"/>
        <dbReference type="ChEBI" id="CHEBI:30616"/>
        <dbReference type="ChEBI" id="CHEBI:61977"/>
        <dbReference type="ChEBI" id="CHEBI:456216"/>
        <dbReference type="EC" id="2.7.11.1"/>
    </reaction>
</comment>
<dbReference type="GO" id="GO:0005525">
    <property type="term" value="F:GTP binding"/>
    <property type="evidence" value="ECO:0007669"/>
    <property type="project" value="InterPro"/>
</dbReference>
<reference evidence="13 14" key="1">
    <citation type="submission" date="2021-12" db="EMBL/GenBank/DDBJ databases">
        <title>Genome sequencing of bacteria with rrn-lacking chromosome and rrn-plasmid.</title>
        <authorList>
            <person name="Anda M."/>
            <person name="Iwasaki W."/>
        </authorList>
    </citation>
    <scope>NUCLEOTIDE SEQUENCE [LARGE SCALE GENOMIC DNA]</scope>
    <source>
        <strain evidence="13 14">DSM 100852</strain>
    </source>
</reference>
<evidence type="ECO:0000313" key="13">
    <source>
        <dbReference type="EMBL" id="BDD10987.1"/>
    </source>
</evidence>
<dbReference type="PROSITE" id="PS51419">
    <property type="entry name" value="RAB"/>
    <property type="match status" value="1"/>
</dbReference>
<dbReference type="Gene3D" id="1.10.10.10">
    <property type="entry name" value="Winged helix-like DNA-binding domain superfamily/Winged helix DNA-binding domain"/>
    <property type="match status" value="1"/>
</dbReference>
<dbReference type="PROSITE" id="PS51450">
    <property type="entry name" value="LRR"/>
    <property type="match status" value="7"/>
</dbReference>
<proteinExistence type="predicted"/>
<dbReference type="InterPro" id="IPR025875">
    <property type="entry name" value="Leu-rich_rpt_4"/>
</dbReference>
<dbReference type="Gene3D" id="3.80.10.10">
    <property type="entry name" value="Ribonuclease Inhibitor"/>
    <property type="match status" value="1"/>
</dbReference>
<dbReference type="InterPro" id="IPR036388">
    <property type="entry name" value="WH-like_DNA-bd_sf"/>
</dbReference>
<dbReference type="SUPFAM" id="SSF52540">
    <property type="entry name" value="P-loop containing nucleoside triphosphate hydrolases"/>
    <property type="match status" value="1"/>
</dbReference>
<dbReference type="GO" id="GO:0005737">
    <property type="term" value="C:cytoplasm"/>
    <property type="evidence" value="ECO:0007669"/>
    <property type="project" value="TreeGrafter"/>
</dbReference>
<dbReference type="EC" id="2.7.11.1" evidence="1"/>
<evidence type="ECO:0000256" key="5">
    <source>
        <dbReference type="ARBA" id="ARBA00022737"/>
    </source>
</evidence>
<evidence type="ECO:0000256" key="8">
    <source>
        <dbReference type="ARBA" id="ARBA00022840"/>
    </source>
</evidence>
<dbReference type="NCBIfam" id="TIGR00231">
    <property type="entry name" value="small_GTP"/>
    <property type="match status" value="1"/>
</dbReference>
<evidence type="ECO:0000256" key="2">
    <source>
        <dbReference type="ARBA" id="ARBA00022527"/>
    </source>
</evidence>
<dbReference type="GO" id="GO:0005524">
    <property type="term" value="F:ATP binding"/>
    <property type="evidence" value="ECO:0007669"/>
    <property type="project" value="UniProtKB-KW"/>
</dbReference>
<organism evidence="13 14">
    <name type="scientific">Fulvitalea axinellae</name>
    <dbReference type="NCBI Taxonomy" id="1182444"/>
    <lineage>
        <taxon>Bacteria</taxon>
        <taxon>Pseudomonadati</taxon>
        <taxon>Bacteroidota</taxon>
        <taxon>Cytophagia</taxon>
        <taxon>Cytophagales</taxon>
        <taxon>Persicobacteraceae</taxon>
        <taxon>Fulvitalea</taxon>
    </lineage>
</organism>
<evidence type="ECO:0000256" key="3">
    <source>
        <dbReference type="ARBA" id="ARBA00022614"/>
    </source>
</evidence>
<dbReference type="EMBL" id="AP025314">
    <property type="protein sequence ID" value="BDD10987.1"/>
    <property type="molecule type" value="Genomic_DNA"/>
</dbReference>
<evidence type="ECO:0000256" key="1">
    <source>
        <dbReference type="ARBA" id="ARBA00012513"/>
    </source>
</evidence>
<dbReference type="InterPro" id="IPR027417">
    <property type="entry name" value="P-loop_NTPase"/>
</dbReference>
<evidence type="ECO:0000256" key="4">
    <source>
        <dbReference type="ARBA" id="ARBA00022679"/>
    </source>
</evidence>
<dbReference type="Gene3D" id="3.40.50.300">
    <property type="entry name" value="P-loop containing nucleotide triphosphate hydrolases"/>
    <property type="match status" value="1"/>
</dbReference>
<dbReference type="InterPro" id="IPR020859">
    <property type="entry name" value="ROC"/>
</dbReference>
<dbReference type="PRINTS" id="PR00449">
    <property type="entry name" value="RASTRNSFRMNG"/>
</dbReference>
<evidence type="ECO:0000256" key="11">
    <source>
        <dbReference type="ARBA" id="ARBA00048679"/>
    </source>
</evidence>
<dbReference type="InterPro" id="IPR032675">
    <property type="entry name" value="LRR_dom_sf"/>
</dbReference>
<keyword evidence="6" id="KW-0547">Nucleotide-binding</keyword>
<comment type="catalytic activity">
    <reaction evidence="11">
        <text>L-seryl-[protein] + ATP = O-phospho-L-seryl-[protein] + ADP + H(+)</text>
        <dbReference type="Rhea" id="RHEA:17989"/>
        <dbReference type="Rhea" id="RHEA-COMP:9863"/>
        <dbReference type="Rhea" id="RHEA-COMP:11604"/>
        <dbReference type="ChEBI" id="CHEBI:15378"/>
        <dbReference type="ChEBI" id="CHEBI:29999"/>
        <dbReference type="ChEBI" id="CHEBI:30616"/>
        <dbReference type="ChEBI" id="CHEBI:83421"/>
        <dbReference type="ChEBI" id="CHEBI:456216"/>
        <dbReference type="EC" id="2.7.11.1"/>
    </reaction>
</comment>
<feature type="domain" description="Roc" evidence="12">
    <location>
        <begin position="309"/>
        <end position="487"/>
    </location>
</feature>
<dbReference type="Pfam" id="PF25497">
    <property type="entry name" value="COR-B"/>
    <property type="match status" value="1"/>
</dbReference>
<dbReference type="PROSITE" id="PS51424">
    <property type="entry name" value="ROC"/>
    <property type="match status" value="1"/>
</dbReference>
<dbReference type="Proteomes" id="UP001348817">
    <property type="component" value="Chromosome"/>
</dbReference>
<dbReference type="SMART" id="SM00365">
    <property type="entry name" value="LRR_SD22"/>
    <property type="match status" value="5"/>
</dbReference>
<dbReference type="InterPro" id="IPR001611">
    <property type="entry name" value="Leu-rich_rpt"/>
</dbReference>
<evidence type="ECO:0000256" key="10">
    <source>
        <dbReference type="ARBA" id="ARBA00047899"/>
    </source>
</evidence>
<dbReference type="GO" id="GO:0004674">
    <property type="term" value="F:protein serine/threonine kinase activity"/>
    <property type="evidence" value="ECO:0007669"/>
    <property type="project" value="UniProtKB-KW"/>
</dbReference>